<proteinExistence type="inferred from homology"/>
<gene>
    <name evidence="11" type="ORF">T459_03617</name>
</gene>
<keyword evidence="4" id="KW-0433">Leucine-rich repeat</keyword>
<evidence type="ECO:0000256" key="8">
    <source>
        <dbReference type="ARBA" id="ARBA00023136"/>
    </source>
</evidence>
<comment type="subcellular location">
    <subcellularLocation>
        <location evidence="1">Cell membrane</location>
        <topology evidence="1">Single-pass type I membrane protein</topology>
    </subcellularLocation>
</comment>
<evidence type="ECO:0000256" key="3">
    <source>
        <dbReference type="ARBA" id="ARBA00022475"/>
    </source>
</evidence>
<keyword evidence="9" id="KW-0675">Receptor</keyword>
<keyword evidence="5" id="KW-0812">Transmembrane</keyword>
<dbReference type="AlphaFoldDB" id="A0A2G3ANB6"/>
<keyword evidence="10" id="KW-0325">Glycoprotein</keyword>
<evidence type="ECO:0000313" key="12">
    <source>
        <dbReference type="Proteomes" id="UP000222542"/>
    </source>
</evidence>
<name>A0A2G3ANB6_CAPAN</name>
<dbReference type="EMBL" id="AYRZ02000001">
    <property type="protein sequence ID" value="PHT95735.1"/>
    <property type="molecule type" value="Genomic_DNA"/>
</dbReference>
<reference evidence="11 12" key="1">
    <citation type="journal article" date="2014" name="Nat. Genet.">
        <title>Genome sequence of the hot pepper provides insights into the evolution of pungency in Capsicum species.</title>
        <authorList>
            <person name="Kim S."/>
            <person name="Park M."/>
            <person name="Yeom S.I."/>
            <person name="Kim Y.M."/>
            <person name="Lee J.M."/>
            <person name="Lee H.A."/>
            <person name="Seo E."/>
            <person name="Choi J."/>
            <person name="Cheong K."/>
            <person name="Kim K.T."/>
            <person name="Jung K."/>
            <person name="Lee G.W."/>
            <person name="Oh S.K."/>
            <person name="Bae C."/>
            <person name="Kim S.B."/>
            <person name="Lee H.Y."/>
            <person name="Kim S.Y."/>
            <person name="Kim M.S."/>
            <person name="Kang B.C."/>
            <person name="Jo Y.D."/>
            <person name="Yang H.B."/>
            <person name="Jeong H.J."/>
            <person name="Kang W.H."/>
            <person name="Kwon J.K."/>
            <person name="Shin C."/>
            <person name="Lim J.Y."/>
            <person name="Park J.H."/>
            <person name="Huh J.H."/>
            <person name="Kim J.S."/>
            <person name="Kim B.D."/>
            <person name="Cohen O."/>
            <person name="Paran I."/>
            <person name="Suh M.C."/>
            <person name="Lee S.B."/>
            <person name="Kim Y.K."/>
            <person name="Shin Y."/>
            <person name="Noh S.J."/>
            <person name="Park J."/>
            <person name="Seo Y.S."/>
            <person name="Kwon S.Y."/>
            <person name="Kim H.A."/>
            <person name="Park J.M."/>
            <person name="Kim H.J."/>
            <person name="Choi S.B."/>
            <person name="Bosland P.W."/>
            <person name="Reeves G."/>
            <person name="Jo S.H."/>
            <person name="Lee B.W."/>
            <person name="Cho H.T."/>
            <person name="Choi H.S."/>
            <person name="Lee M.S."/>
            <person name="Yu Y."/>
            <person name="Do Choi Y."/>
            <person name="Park B.S."/>
            <person name="van Deynze A."/>
            <person name="Ashrafi H."/>
            <person name="Hill T."/>
            <person name="Kim W.T."/>
            <person name="Pai H.S."/>
            <person name="Ahn H.K."/>
            <person name="Yeam I."/>
            <person name="Giovannoni J.J."/>
            <person name="Rose J.K."/>
            <person name="Sorensen I."/>
            <person name="Lee S.J."/>
            <person name="Kim R.W."/>
            <person name="Choi I.Y."/>
            <person name="Choi B.S."/>
            <person name="Lim J.S."/>
            <person name="Lee Y.H."/>
            <person name="Choi D."/>
        </authorList>
    </citation>
    <scope>NUCLEOTIDE SEQUENCE [LARGE SCALE GENOMIC DNA]</scope>
    <source>
        <strain evidence="12">cv. CM334</strain>
    </source>
</reference>
<organism evidence="11 12">
    <name type="scientific">Capsicum annuum</name>
    <name type="common">Capsicum pepper</name>
    <dbReference type="NCBI Taxonomy" id="4072"/>
    <lineage>
        <taxon>Eukaryota</taxon>
        <taxon>Viridiplantae</taxon>
        <taxon>Streptophyta</taxon>
        <taxon>Embryophyta</taxon>
        <taxon>Tracheophyta</taxon>
        <taxon>Spermatophyta</taxon>
        <taxon>Magnoliopsida</taxon>
        <taxon>eudicotyledons</taxon>
        <taxon>Gunneridae</taxon>
        <taxon>Pentapetalae</taxon>
        <taxon>asterids</taxon>
        <taxon>lamiids</taxon>
        <taxon>Solanales</taxon>
        <taxon>Solanaceae</taxon>
        <taxon>Solanoideae</taxon>
        <taxon>Capsiceae</taxon>
        <taxon>Capsicum</taxon>
    </lineage>
</organism>
<keyword evidence="3" id="KW-1003">Cell membrane</keyword>
<keyword evidence="8" id="KW-0472">Membrane</keyword>
<comment type="similarity">
    <text evidence="2">Belongs to the RLP family.</text>
</comment>
<dbReference type="GO" id="GO:0005886">
    <property type="term" value="C:plasma membrane"/>
    <property type="evidence" value="ECO:0007669"/>
    <property type="project" value="UniProtKB-SubCell"/>
</dbReference>
<dbReference type="InterPro" id="IPR032675">
    <property type="entry name" value="LRR_dom_sf"/>
</dbReference>
<evidence type="ECO:0000256" key="2">
    <source>
        <dbReference type="ARBA" id="ARBA00009592"/>
    </source>
</evidence>
<protein>
    <submittedName>
        <fullName evidence="11">Uncharacterized protein</fullName>
    </submittedName>
</protein>
<keyword evidence="12" id="KW-1185">Reference proteome</keyword>
<accession>A0A2G3ANB6</accession>
<dbReference type="Proteomes" id="UP000222542">
    <property type="component" value="Unassembled WGS sequence"/>
</dbReference>
<sequence length="134" mass="15308">MKIIGDNSETQEYIEDNYSVYYMNTLIVKTKGWDREFFHVLKINIIMNFSRNRFEGYLPSIIGDLSSQPWVNLSHNGLEGIILASSQHLSLLELFNLSSNKIGGEISQQLVSFTSLEVFNLSHNHLVGCIPKEK</sequence>
<dbReference type="PANTHER" id="PTHR27004">
    <property type="entry name" value="RECEPTOR-LIKE PROTEIN 12 ISOFORM X1"/>
    <property type="match status" value="1"/>
</dbReference>
<keyword evidence="7" id="KW-1133">Transmembrane helix</keyword>
<reference evidence="11 12" key="2">
    <citation type="journal article" date="2017" name="Genome Biol.">
        <title>New reference genome sequences of hot pepper reveal the massive evolution of plant disease-resistance genes by retroduplication.</title>
        <authorList>
            <person name="Kim S."/>
            <person name="Park J."/>
            <person name="Yeom S.I."/>
            <person name="Kim Y.M."/>
            <person name="Seo E."/>
            <person name="Kim K.T."/>
            <person name="Kim M.S."/>
            <person name="Lee J.M."/>
            <person name="Cheong K."/>
            <person name="Shin H.S."/>
            <person name="Kim S.B."/>
            <person name="Han K."/>
            <person name="Lee J."/>
            <person name="Park M."/>
            <person name="Lee H.A."/>
            <person name="Lee H.Y."/>
            <person name="Lee Y."/>
            <person name="Oh S."/>
            <person name="Lee J.H."/>
            <person name="Choi E."/>
            <person name="Choi E."/>
            <person name="Lee S.E."/>
            <person name="Jeon J."/>
            <person name="Kim H."/>
            <person name="Choi G."/>
            <person name="Song H."/>
            <person name="Lee J."/>
            <person name="Lee S.C."/>
            <person name="Kwon J.K."/>
            <person name="Lee H.Y."/>
            <person name="Koo N."/>
            <person name="Hong Y."/>
            <person name="Kim R.W."/>
            <person name="Kang W.H."/>
            <person name="Huh J.H."/>
            <person name="Kang B.C."/>
            <person name="Yang T.J."/>
            <person name="Lee Y.H."/>
            <person name="Bennetzen J.L."/>
            <person name="Choi D."/>
        </authorList>
    </citation>
    <scope>NUCLEOTIDE SEQUENCE [LARGE SCALE GENOMIC DNA]</scope>
    <source>
        <strain evidence="12">cv. CM334</strain>
    </source>
</reference>
<keyword evidence="6" id="KW-0677">Repeat</keyword>
<dbReference type="Gene3D" id="3.80.10.10">
    <property type="entry name" value="Ribonuclease Inhibitor"/>
    <property type="match status" value="1"/>
</dbReference>
<evidence type="ECO:0000256" key="10">
    <source>
        <dbReference type="ARBA" id="ARBA00023180"/>
    </source>
</evidence>
<evidence type="ECO:0000313" key="11">
    <source>
        <dbReference type="EMBL" id="PHT95735.1"/>
    </source>
</evidence>
<dbReference type="OMA" id="EVLNICH"/>
<dbReference type="Gramene" id="PHT95735">
    <property type="protein sequence ID" value="PHT95735"/>
    <property type="gene ID" value="T459_03617"/>
</dbReference>
<dbReference type="Pfam" id="PF00560">
    <property type="entry name" value="LRR_1"/>
    <property type="match status" value="1"/>
</dbReference>
<evidence type="ECO:0000256" key="4">
    <source>
        <dbReference type="ARBA" id="ARBA00022614"/>
    </source>
</evidence>
<evidence type="ECO:0000256" key="5">
    <source>
        <dbReference type="ARBA" id="ARBA00022692"/>
    </source>
</evidence>
<evidence type="ECO:0000256" key="9">
    <source>
        <dbReference type="ARBA" id="ARBA00023170"/>
    </source>
</evidence>
<dbReference type="STRING" id="4072.A0A2G3ANB6"/>
<comment type="caution">
    <text evidence="11">The sequence shown here is derived from an EMBL/GenBank/DDBJ whole genome shotgun (WGS) entry which is preliminary data.</text>
</comment>
<evidence type="ECO:0000256" key="6">
    <source>
        <dbReference type="ARBA" id="ARBA00022737"/>
    </source>
</evidence>
<evidence type="ECO:0000256" key="1">
    <source>
        <dbReference type="ARBA" id="ARBA00004251"/>
    </source>
</evidence>
<dbReference type="PANTHER" id="PTHR27004:SF398">
    <property type="entry name" value="LEUCINE-RICH REPEAT-CONTAINING N-TERMINAL PLANT-TYPE DOMAIN-CONTAINING PROTEIN"/>
    <property type="match status" value="1"/>
</dbReference>
<dbReference type="SUPFAM" id="SSF52058">
    <property type="entry name" value="L domain-like"/>
    <property type="match status" value="1"/>
</dbReference>
<dbReference type="InterPro" id="IPR001611">
    <property type="entry name" value="Leu-rich_rpt"/>
</dbReference>
<evidence type="ECO:0000256" key="7">
    <source>
        <dbReference type="ARBA" id="ARBA00022989"/>
    </source>
</evidence>